<evidence type="ECO:0000313" key="9">
    <source>
        <dbReference type="EMBL" id="MET3645241.1"/>
    </source>
</evidence>
<feature type="transmembrane region" description="Helical" evidence="8">
    <location>
        <begin position="293"/>
        <end position="312"/>
    </location>
</feature>
<protein>
    <submittedName>
        <fullName evidence="9">Iron complex transport system permease protein</fullName>
    </submittedName>
</protein>
<comment type="similarity">
    <text evidence="2">Belongs to the binding-protein-dependent transport system permease family. FecCD subfamily.</text>
</comment>
<keyword evidence="5 8" id="KW-0812">Transmembrane</keyword>
<evidence type="ECO:0000256" key="3">
    <source>
        <dbReference type="ARBA" id="ARBA00022448"/>
    </source>
</evidence>
<reference evidence="9 10" key="1">
    <citation type="submission" date="2024-06" db="EMBL/GenBank/DDBJ databases">
        <title>Genomic Encyclopedia of Type Strains, Phase IV (KMG-IV): sequencing the most valuable type-strain genomes for metagenomic binning, comparative biology and taxonomic classification.</title>
        <authorList>
            <person name="Goeker M."/>
        </authorList>
    </citation>
    <scope>NUCLEOTIDE SEQUENCE [LARGE SCALE GENOMIC DNA]</scope>
    <source>
        <strain evidence="9 10">DSM 15349</strain>
    </source>
</reference>
<feature type="transmembrane region" description="Helical" evidence="8">
    <location>
        <begin position="269"/>
        <end position="287"/>
    </location>
</feature>
<dbReference type="RefSeq" id="WP_354281753.1">
    <property type="nucleotide sequence ID" value="NZ_JBEPMK010000008.1"/>
</dbReference>
<accession>A0ABV2JMV6</accession>
<comment type="subcellular location">
    <subcellularLocation>
        <location evidence="1">Cell membrane</location>
        <topology evidence="1">Multi-pass membrane protein</topology>
    </subcellularLocation>
</comment>
<evidence type="ECO:0000256" key="2">
    <source>
        <dbReference type="ARBA" id="ARBA00007935"/>
    </source>
</evidence>
<name>A0ABV2JMV6_9STRE</name>
<evidence type="ECO:0000256" key="1">
    <source>
        <dbReference type="ARBA" id="ARBA00004651"/>
    </source>
</evidence>
<feature type="transmembrane region" description="Helical" evidence="8">
    <location>
        <begin position="224"/>
        <end position="249"/>
    </location>
</feature>
<evidence type="ECO:0000256" key="7">
    <source>
        <dbReference type="ARBA" id="ARBA00023136"/>
    </source>
</evidence>
<dbReference type="SUPFAM" id="SSF81345">
    <property type="entry name" value="ABC transporter involved in vitamin B12 uptake, BtuC"/>
    <property type="match status" value="1"/>
</dbReference>
<dbReference type="InterPro" id="IPR037294">
    <property type="entry name" value="ABC_BtuC-like"/>
</dbReference>
<feature type="transmembrane region" description="Helical" evidence="8">
    <location>
        <begin position="104"/>
        <end position="123"/>
    </location>
</feature>
<keyword evidence="6 8" id="KW-1133">Transmembrane helix</keyword>
<sequence length="320" mass="35405">MRKDRWLFILLGGLLLLSLSVGSSSAFSWVGLFSGDKGALRVFLEARLPRTISIVLSAGSVSLSGLLMQTITQNRYAGPSTTGTVEAAQLGMLVSLFFFPQANLFQKMTFAFVATMGASLLFLTFVRKCSFHEKWMLPLVGILFGGIIGAIAEMIAYRFQLVQSMSSWTQGSYTMIQRNQFEWLFLTIVVCVGIWFFTESFSLMALGESASRSLGLPFQKMEQIALFLVALSTAVTMITVGGLPFLGIIIPNLVRQRYGDYFRKIRGKVFLVGVLLVLCCDIVARLVVWPYELSISVVLGVLGSVFLIRVLWKEEKHAAA</sequence>
<evidence type="ECO:0000313" key="10">
    <source>
        <dbReference type="Proteomes" id="UP001549055"/>
    </source>
</evidence>
<proteinExistence type="inferred from homology"/>
<comment type="caution">
    <text evidence="9">The sequence shown here is derived from an EMBL/GenBank/DDBJ whole genome shotgun (WGS) entry which is preliminary data.</text>
</comment>
<dbReference type="CDD" id="cd06550">
    <property type="entry name" value="TM_ABC_iron-siderophores_like"/>
    <property type="match status" value="1"/>
</dbReference>
<keyword evidence="7 8" id="KW-0472">Membrane</keyword>
<feature type="transmembrane region" description="Helical" evidence="8">
    <location>
        <begin position="50"/>
        <end position="68"/>
    </location>
</feature>
<dbReference type="Gene3D" id="1.10.3470.10">
    <property type="entry name" value="ABC transporter involved in vitamin B12 uptake, BtuC"/>
    <property type="match status" value="1"/>
</dbReference>
<keyword evidence="3" id="KW-0813">Transport</keyword>
<dbReference type="PANTHER" id="PTHR30472">
    <property type="entry name" value="FERRIC ENTEROBACTIN TRANSPORT SYSTEM PERMEASE PROTEIN"/>
    <property type="match status" value="1"/>
</dbReference>
<dbReference type="InterPro" id="IPR000522">
    <property type="entry name" value="ABC_transptr_permease_BtuC"/>
</dbReference>
<keyword evidence="4" id="KW-1003">Cell membrane</keyword>
<organism evidence="9 10">
    <name type="scientific">Streptococcus gallinaceus</name>
    <dbReference type="NCBI Taxonomy" id="165758"/>
    <lineage>
        <taxon>Bacteria</taxon>
        <taxon>Bacillati</taxon>
        <taxon>Bacillota</taxon>
        <taxon>Bacilli</taxon>
        <taxon>Lactobacillales</taxon>
        <taxon>Streptococcaceae</taxon>
        <taxon>Streptococcus</taxon>
    </lineage>
</organism>
<keyword evidence="10" id="KW-1185">Reference proteome</keyword>
<feature type="transmembrane region" description="Helical" evidence="8">
    <location>
        <begin position="183"/>
        <end position="204"/>
    </location>
</feature>
<feature type="transmembrane region" description="Helical" evidence="8">
    <location>
        <begin position="135"/>
        <end position="157"/>
    </location>
</feature>
<evidence type="ECO:0000256" key="6">
    <source>
        <dbReference type="ARBA" id="ARBA00022989"/>
    </source>
</evidence>
<evidence type="ECO:0000256" key="4">
    <source>
        <dbReference type="ARBA" id="ARBA00022475"/>
    </source>
</evidence>
<evidence type="ECO:0000256" key="8">
    <source>
        <dbReference type="SAM" id="Phobius"/>
    </source>
</evidence>
<evidence type="ECO:0000256" key="5">
    <source>
        <dbReference type="ARBA" id="ARBA00022692"/>
    </source>
</evidence>
<dbReference type="Proteomes" id="UP001549055">
    <property type="component" value="Unassembled WGS sequence"/>
</dbReference>
<dbReference type="Pfam" id="PF01032">
    <property type="entry name" value="FecCD"/>
    <property type="match status" value="1"/>
</dbReference>
<dbReference type="EMBL" id="JBEPMK010000008">
    <property type="protein sequence ID" value="MET3645241.1"/>
    <property type="molecule type" value="Genomic_DNA"/>
</dbReference>
<gene>
    <name evidence="9" type="ORF">ABID27_001890</name>
</gene>
<dbReference type="PANTHER" id="PTHR30472:SF27">
    <property type="entry name" value="PETROBACTIN IMPORT SYSTEM PERMEASE PROTEIN YCLN"/>
    <property type="match status" value="1"/>
</dbReference>